<reference evidence="1 2" key="1">
    <citation type="journal article" date="2016" name="Proc. Natl. Acad. Sci. U.S.A.">
        <title>Lipid metabolic changes in an early divergent fungus govern the establishment of a mutualistic symbiosis with endobacteria.</title>
        <authorList>
            <person name="Lastovetsky O.A."/>
            <person name="Gaspar M.L."/>
            <person name="Mondo S.J."/>
            <person name="LaButti K.M."/>
            <person name="Sandor L."/>
            <person name="Grigoriev I.V."/>
            <person name="Henry S.A."/>
            <person name="Pawlowska T.E."/>
        </authorList>
    </citation>
    <scope>NUCLEOTIDE SEQUENCE [LARGE SCALE GENOMIC DNA]</scope>
    <source>
        <strain evidence="1 2">ATCC 52813</strain>
    </source>
</reference>
<evidence type="ECO:0000313" key="2">
    <source>
        <dbReference type="Proteomes" id="UP000242254"/>
    </source>
</evidence>
<dbReference type="EMBL" id="KZ303848">
    <property type="protein sequence ID" value="PHZ13001.1"/>
    <property type="molecule type" value="Genomic_DNA"/>
</dbReference>
<dbReference type="AlphaFoldDB" id="A0A2G4SW44"/>
<dbReference type="Proteomes" id="UP000242254">
    <property type="component" value="Unassembled WGS sequence"/>
</dbReference>
<sequence>MKRKKDAILCLQRQSAIKGKGPLAVVRRLPSLFAQTQTSLFSSTAFEASGDDFQEPPLLRENKSICTTLKAAKKDISAPGSSNAVTSDKTRMPTVDNDTSVQAVLLAPIPSTSCTSAPIKTNLIKLTRLKRKKKRTSQTEPPKPNDTVEETFVIKISLANICKYPKFVTLIQEVVGYITQLV</sequence>
<gene>
    <name evidence="1" type="ORF">RHIMIDRAFT_237030</name>
</gene>
<evidence type="ECO:0000313" key="1">
    <source>
        <dbReference type="EMBL" id="PHZ13001.1"/>
    </source>
</evidence>
<organism evidence="1 2">
    <name type="scientific">Rhizopus microsporus ATCC 52813</name>
    <dbReference type="NCBI Taxonomy" id="1340429"/>
    <lineage>
        <taxon>Eukaryota</taxon>
        <taxon>Fungi</taxon>
        <taxon>Fungi incertae sedis</taxon>
        <taxon>Mucoromycota</taxon>
        <taxon>Mucoromycotina</taxon>
        <taxon>Mucoromycetes</taxon>
        <taxon>Mucorales</taxon>
        <taxon>Mucorineae</taxon>
        <taxon>Rhizopodaceae</taxon>
        <taxon>Rhizopus</taxon>
    </lineage>
</organism>
<proteinExistence type="predicted"/>
<keyword evidence="2" id="KW-1185">Reference proteome</keyword>
<protein>
    <submittedName>
        <fullName evidence="1">Uncharacterized protein</fullName>
    </submittedName>
</protein>
<name>A0A2G4SW44_RHIZD</name>
<dbReference type="RefSeq" id="XP_023466709.1">
    <property type="nucleotide sequence ID" value="XM_023608677.1"/>
</dbReference>
<dbReference type="GeneID" id="35439667"/>
<accession>A0A2G4SW44</accession>